<evidence type="ECO:0000313" key="3">
    <source>
        <dbReference type="Proteomes" id="UP000029120"/>
    </source>
</evidence>
<dbReference type="EMBL" id="CM002874">
    <property type="protein sequence ID" value="KFK32042.1"/>
    <property type="molecule type" value="Genomic_DNA"/>
</dbReference>
<organism evidence="2 3">
    <name type="scientific">Arabis alpina</name>
    <name type="common">Alpine rock-cress</name>
    <dbReference type="NCBI Taxonomy" id="50452"/>
    <lineage>
        <taxon>Eukaryota</taxon>
        <taxon>Viridiplantae</taxon>
        <taxon>Streptophyta</taxon>
        <taxon>Embryophyta</taxon>
        <taxon>Tracheophyta</taxon>
        <taxon>Spermatophyta</taxon>
        <taxon>Magnoliopsida</taxon>
        <taxon>eudicotyledons</taxon>
        <taxon>Gunneridae</taxon>
        <taxon>Pentapetalae</taxon>
        <taxon>rosids</taxon>
        <taxon>malvids</taxon>
        <taxon>Brassicales</taxon>
        <taxon>Brassicaceae</taxon>
        <taxon>Arabideae</taxon>
        <taxon>Arabis</taxon>
    </lineage>
</organism>
<dbReference type="Proteomes" id="UP000029120">
    <property type="component" value="Chromosome 6"/>
</dbReference>
<gene>
    <name evidence="2" type="ordered locus">AALP_Aa6g192600</name>
</gene>
<keyword evidence="3" id="KW-1185">Reference proteome</keyword>
<accession>A0A087GQ90</accession>
<protein>
    <submittedName>
        <fullName evidence="2">Uncharacterized protein</fullName>
    </submittedName>
</protein>
<proteinExistence type="predicted"/>
<dbReference type="OrthoDB" id="1114078at2759"/>
<dbReference type="AlphaFoldDB" id="A0A087GQ90"/>
<evidence type="ECO:0000313" key="2">
    <source>
        <dbReference type="EMBL" id="KFK32042.1"/>
    </source>
</evidence>
<feature type="region of interest" description="Disordered" evidence="1">
    <location>
        <begin position="72"/>
        <end position="94"/>
    </location>
</feature>
<evidence type="ECO:0000256" key="1">
    <source>
        <dbReference type="SAM" id="MobiDB-lite"/>
    </source>
</evidence>
<sequence length="483" mass="52855">MGMENQHVDEAFGFESDGLAGRFVTVGQNEPTPTSQTDVDVGLTASGPTVGVSMTQEGKVIVPRASVSRIENPTSWSVPKDPMPRRVPDDPTSRRVVEDPTFWHITKDLMSTNPSGDPMRSLHLSDDVPMGSICGGDMPMDDDDPMRLMSVGDLNAIDSLSFVDPEDPRLPLGRADTKKVASTQRVKVRPDPPGSTLSKKESLQHLWEKCRISQDIELVVPSSVDRADAPPLGYLTLFENYFDQCLLWFPLPGTEHLSYLTDFRVRGQSDELKYSVTNTSGVALIAGFPSKDDHFEDLKPSFPKVSKKFVEAMHKELSSVNGNWKESFSRKRIKRVLSTEIISGKILGRGRARVSSREQAALEAAAKAARSSGADAPRAVVSMTLTPTATLARARSSRPLAPKTLATLTLLPPLSLTPNELAMRHKHLEKIARLSSGKGKGIDYGTFSKKQRVDTHPGVVVEREVSASRVAAPKPLRFDSSFT</sequence>
<reference evidence="3" key="1">
    <citation type="journal article" date="2015" name="Nat. Plants">
        <title>Genome expansion of Arabis alpina linked with retrotransposition and reduced symmetric DNA methylation.</title>
        <authorList>
            <person name="Willing E.M."/>
            <person name="Rawat V."/>
            <person name="Mandakova T."/>
            <person name="Maumus F."/>
            <person name="James G.V."/>
            <person name="Nordstroem K.J."/>
            <person name="Becker C."/>
            <person name="Warthmann N."/>
            <person name="Chica C."/>
            <person name="Szarzynska B."/>
            <person name="Zytnicki M."/>
            <person name="Albani M.C."/>
            <person name="Kiefer C."/>
            <person name="Bergonzi S."/>
            <person name="Castaings L."/>
            <person name="Mateos J.L."/>
            <person name="Berns M.C."/>
            <person name="Bujdoso N."/>
            <person name="Piofczyk T."/>
            <person name="de Lorenzo L."/>
            <person name="Barrero-Sicilia C."/>
            <person name="Mateos I."/>
            <person name="Piednoel M."/>
            <person name="Hagmann J."/>
            <person name="Chen-Min-Tao R."/>
            <person name="Iglesias-Fernandez R."/>
            <person name="Schuster S.C."/>
            <person name="Alonso-Blanco C."/>
            <person name="Roudier F."/>
            <person name="Carbonero P."/>
            <person name="Paz-Ares J."/>
            <person name="Davis S.J."/>
            <person name="Pecinka A."/>
            <person name="Quesneville H."/>
            <person name="Colot V."/>
            <person name="Lysak M.A."/>
            <person name="Weigel D."/>
            <person name="Coupland G."/>
            <person name="Schneeberger K."/>
        </authorList>
    </citation>
    <scope>NUCLEOTIDE SEQUENCE [LARGE SCALE GENOMIC DNA]</scope>
    <source>
        <strain evidence="3">cv. Pajares</strain>
    </source>
</reference>
<name>A0A087GQ90_ARAAL</name>
<feature type="compositionally biased region" description="Basic and acidic residues" evidence="1">
    <location>
        <begin position="82"/>
        <end position="94"/>
    </location>
</feature>
<dbReference type="Gramene" id="KFK32042">
    <property type="protein sequence ID" value="KFK32042"/>
    <property type="gene ID" value="AALP_AA6G192600"/>
</dbReference>